<dbReference type="Pfam" id="PF12867">
    <property type="entry name" value="DinB_2"/>
    <property type="match status" value="1"/>
</dbReference>
<evidence type="ECO:0000313" key="3">
    <source>
        <dbReference type="Proteomes" id="UP000054526"/>
    </source>
</evidence>
<gene>
    <name evidence="2" type="ORF">SD71_12300</name>
</gene>
<evidence type="ECO:0000313" key="2">
    <source>
        <dbReference type="EMBL" id="KIL35673.1"/>
    </source>
</evidence>
<dbReference type="RefSeq" id="WP_041063640.1">
    <property type="nucleotide sequence ID" value="NZ_JXAL01000017.1"/>
</dbReference>
<dbReference type="InterPro" id="IPR034660">
    <property type="entry name" value="DinB/YfiT-like"/>
</dbReference>
<feature type="domain" description="DinB-like" evidence="1">
    <location>
        <begin position="16"/>
        <end position="149"/>
    </location>
</feature>
<reference evidence="2 3" key="1">
    <citation type="submission" date="2014-12" db="EMBL/GenBank/DDBJ databases">
        <title>Draft genome sequence of Cohnella kolymensis strain B-2846.</title>
        <authorList>
            <person name="Karlyshev A.V."/>
            <person name="Kudryashova E.B."/>
        </authorList>
    </citation>
    <scope>NUCLEOTIDE SEQUENCE [LARGE SCALE GENOMIC DNA]</scope>
    <source>
        <strain evidence="2 3">VKM B-2846</strain>
    </source>
</reference>
<proteinExistence type="predicted"/>
<accession>A0ABR5A4V2</accession>
<evidence type="ECO:0000259" key="1">
    <source>
        <dbReference type="Pfam" id="PF12867"/>
    </source>
</evidence>
<comment type="caution">
    <text evidence="2">The sequence shown here is derived from an EMBL/GenBank/DDBJ whole genome shotgun (WGS) entry which is preliminary data.</text>
</comment>
<dbReference type="Proteomes" id="UP000054526">
    <property type="component" value="Unassembled WGS sequence"/>
</dbReference>
<dbReference type="Gene3D" id="1.20.120.450">
    <property type="entry name" value="dinb family like domain"/>
    <property type="match status" value="1"/>
</dbReference>
<dbReference type="EMBL" id="JXAL01000017">
    <property type="protein sequence ID" value="KIL35673.1"/>
    <property type="molecule type" value="Genomic_DNA"/>
</dbReference>
<name>A0ABR5A4V2_9BACL</name>
<dbReference type="InterPro" id="IPR024775">
    <property type="entry name" value="DinB-like"/>
</dbReference>
<keyword evidence="3" id="KW-1185">Reference proteome</keyword>
<protein>
    <recommendedName>
        <fullName evidence="1">DinB-like domain-containing protein</fullName>
    </recommendedName>
</protein>
<dbReference type="SUPFAM" id="SSF109854">
    <property type="entry name" value="DinB/YfiT-like putative metalloenzymes"/>
    <property type="match status" value="1"/>
</dbReference>
<sequence length="155" mass="18510">MSKYTEQLHQFESWIDYVNSLTDLPPEKQLQPLGEGKWAVRDVIAHMVKWDEFFWEHAIRAIAQHQPLTYHSLDYNVFNQEAMGICSRMEWKQLLEETIQIRRKLVKAVSDIDESQYEITHHDADGNPFTIHAYLEDFIHHDAHHRRQMDQVLNV</sequence>
<organism evidence="2 3">
    <name type="scientific">Cohnella kolymensis</name>
    <dbReference type="NCBI Taxonomy" id="1590652"/>
    <lineage>
        <taxon>Bacteria</taxon>
        <taxon>Bacillati</taxon>
        <taxon>Bacillota</taxon>
        <taxon>Bacilli</taxon>
        <taxon>Bacillales</taxon>
        <taxon>Paenibacillaceae</taxon>
        <taxon>Cohnella</taxon>
    </lineage>
</organism>